<evidence type="ECO:0000313" key="3">
    <source>
        <dbReference type="Proteomes" id="UP000187203"/>
    </source>
</evidence>
<gene>
    <name evidence="2" type="ORF">COLO4_31184</name>
</gene>
<keyword evidence="3" id="KW-1185">Reference proteome</keyword>
<comment type="caution">
    <text evidence="2">The sequence shown here is derived from an EMBL/GenBank/DDBJ whole genome shotgun (WGS) entry which is preliminary data.</text>
</comment>
<evidence type="ECO:0000313" key="2">
    <source>
        <dbReference type="EMBL" id="OMO65514.1"/>
    </source>
</evidence>
<dbReference type="EMBL" id="AWUE01020828">
    <property type="protein sequence ID" value="OMO65514.1"/>
    <property type="molecule type" value="Genomic_DNA"/>
</dbReference>
<feature type="region of interest" description="Disordered" evidence="1">
    <location>
        <begin position="1"/>
        <end position="29"/>
    </location>
</feature>
<dbReference type="Proteomes" id="UP000187203">
    <property type="component" value="Unassembled WGS sequence"/>
</dbReference>
<sequence>MTDESNRKGPTKSFQSRHNRATTTADVSWSLISRQDLTSSSTTRVSDTSAF</sequence>
<proteinExistence type="predicted"/>
<reference evidence="3" key="1">
    <citation type="submission" date="2013-09" db="EMBL/GenBank/DDBJ databases">
        <title>Corchorus olitorius genome sequencing.</title>
        <authorList>
            <person name="Alam M."/>
            <person name="Haque M.S."/>
            <person name="Islam M.S."/>
            <person name="Emdad E.M."/>
            <person name="Islam M.M."/>
            <person name="Ahmed B."/>
            <person name="Halim A."/>
            <person name="Hossen Q.M.M."/>
            <person name="Hossain M.Z."/>
            <person name="Ahmed R."/>
            <person name="Khan M.M."/>
            <person name="Islam R."/>
            <person name="Rashid M.M."/>
            <person name="Khan S.A."/>
            <person name="Rahman M.S."/>
            <person name="Alam M."/>
            <person name="Yahiya A.S."/>
            <person name="Khan M.S."/>
            <person name="Azam M.S."/>
            <person name="Haque T."/>
            <person name="Lashkar M.Z.H."/>
            <person name="Akhand A.I."/>
            <person name="Morshed G."/>
            <person name="Roy S."/>
            <person name="Uddin K.S."/>
            <person name="Rabeya T."/>
            <person name="Hossain A.S."/>
            <person name="Chowdhury A."/>
            <person name="Snigdha A.R."/>
            <person name="Mortoza M.S."/>
            <person name="Matin S.A."/>
            <person name="Hoque S.M.E."/>
            <person name="Islam M.K."/>
            <person name="Roy D.K."/>
            <person name="Haider R."/>
            <person name="Moosa M.M."/>
            <person name="Elias S.M."/>
            <person name="Hasan A.M."/>
            <person name="Jahan S."/>
            <person name="Shafiuddin M."/>
            <person name="Mahmood N."/>
            <person name="Shommy N.S."/>
        </authorList>
    </citation>
    <scope>NUCLEOTIDE SEQUENCE [LARGE SCALE GENOMIC DNA]</scope>
    <source>
        <strain evidence="3">cv. O-4</strain>
    </source>
</reference>
<accession>A0A1R3H5A0</accession>
<organism evidence="2 3">
    <name type="scientific">Corchorus olitorius</name>
    <dbReference type="NCBI Taxonomy" id="93759"/>
    <lineage>
        <taxon>Eukaryota</taxon>
        <taxon>Viridiplantae</taxon>
        <taxon>Streptophyta</taxon>
        <taxon>Embryophyta</taxon>
        <taxon>Tracheophyta</taxon>
        <taxon>Spermatophyta</taxon>
        <taxon>Magnoliopsida</taxon>
        <taxon>eudicotyledons</taxon>
        <taxon>Gunneridae</taxon>
        <taxon>Pentapetalae</taxon>
        <taxon>rosids</taxon>
        <taxon>malvids</taxon>
        <taxon>Malvales</taxon>
        <taxon>Malvaceae</taxon>
        <taxon>Grewioideae</taxon>
        <taxon>Apeibeae</taxon>
        <taxon>Corchorus</taxon>
    </lineage>
</organism>
<protein>
    <submittedName>
        <fullName evidence="2">Uncharacterized protein</fullName>
    </submittedName>
</protein>
<dbReference type="AlphaFoldDB" id="A0A1R3H5A0"/>
<name>A0A1R3H5A0_9ROSI</name>
<evidence type="ECO:0000256" key="1">
    <source>
        <dbReference type="SAM" id="MobiDB-lite"/>
    </source>
</evidence>